<name>A0ABY7B5F3_9PSEU</name>
<feature type="domain" description="SpaA-like prealbumin fold" evidence="2">
    <location>
        <begin position="8"/>
        <end position="78"/>
    </location>
</feature>
<feature type="region of interest" description="Disordered" evidence="1">
    <location>
        <begin position="72"/>
        <end position="92"/>
    </location>
</feature>
<dbReference type="Pfam" id="PF20674">
    <property type="entry name" value="SpaA_3"/>
    <property type="match status" value="1"/>
</dbReference>
<protein>
    <recommendedName>
        <fullName evidence="2">SpaA-like prealbumin fold domain-containing protein</fullName>
    </recommendedName>
</protein>
<dbReference type="InterPro" id="IPR048834">
    <property type="entry name" value="SpaA_pre-album"/>
</dbReference>
<evidence type="ECO:0000313" key="4">
    <source>
        <dbReference type="Proteomes" id="UP001163203"/>
    </source>
</evidence>
<feature type="compositionally biased region" description="Polar residues" evidence="1">
    <location>
        <begin position="72"/>
        <end position="83"/>
    </location>
</feature>
<reference evidence="3" key="1">
    <citation type="submission" date="2022-11" db="EMBL/GenBank/DDBJ databases">
        <authorList>
            <person name="Mo P."/>
        </authorList>
    </citation>
    <scope>NUCLEOTIDE SEQUENCE</scope>
    <source>
        <strain evidence="3">HUAS 11-8</strain>
    </source>
</reference>
<dbReference type="Proteomes" id="UP001163203">
    <property type="component" value="Chromosome"/>
</dbReference>
<proteinExistence type="predicted"/>
<evidence type="ECO:0000256" key="1">
    <source>
        <dbReference type="SAM" id="MobiDB-lite"/>
    </source>
</evidence>
<dbReference type="RefSeq" id="WP_268757629.1">
    <property type="nucleotide sequence ID" value="NZ_CP113836.1"/>
</dbReference>
<accession>A0ABY7B5F3</accession>
<evidence type="ECO:0000313" key="3">
    <source>
        <dbReference type="EMBL" id="WAL67530.1"/>
    </source>
</evidence>
<dbReference type="EMBL" id="CP113836">
    <property type="protein sequence ID" value="WAL67530.1"/>
    <property type="molecule type" value="Genomic_DNA"/>
</dbReference>
<organism evidence="3 4">
    <name type="scientific">Amycolatopsis cynarae</name>
    <dbReference type="NCBI Taxonomy" id="2995223"/>
    <lineage>
        <taxon>Bacteria</taxon>
        <taxon>Bacillati</taxon>
        <taxon>Actinomycetota</taxon>
        <taxon>Actinomycetes</taxon>
        <taxon>Pseudonocardiales</taxon>
        <taxon>Pseudonocardiaceae</taxon>
        <taxon>Amycolatopsis</taxon>
    </lineage>
</organism>
<sequence length="123" mass="11984">MTIRQTSKLTLNKTVASPVRASDSFDLSVTSPEGTTVGSATTGTAATATTGTLTVLPRANGSSYVLSEAATAGSTTALPSGSGTMKAVSPKPGDDIACTVTNSPLPADLGIVKMVSPSPGAAG</sequence>
<evidence type="ECO:0000259" key="2">
    <source>
        <dbReference type="Pfam" id="PF20674"/>
    </source>
</evidence>
<keyword evidence="4" id="KW-1185">Reference proteome</keyword>
<gene>
    <name evidence="3" type="ORF">ORV05_07040</name>
</gene>